<comment type="function">
    <text evidence="10">IGPS catalyzes the conversion of PRFAR and glutamine to IGP, AICAR and glutamate. The HisH subunit catalyzes the hydrolysis of glutamine to glutamate and ammonia as part of the synthesis of IGP and AICAR. The resulting ammonia molecule is channeled to the active site of HisF.</text>
</comment>
<dbReference type="PANTHER" id="PTHR42701">
    <property type="entry name" value="IMIDAZOLE GLYCEROL PHOSPHATE SYNTHASE SUBUNIT HISH"/>
    <property type="match status" value="1"/>
</dbReference>
<keyword evidence="5 10" id="KW-0315">Glutamine amidotransferase</keyword>
<comment type="subcellular location">
    <subcellularLocation>
        <location evidence="10">Cytoplasm</location>
    </subcellularLocation>
</comment>
<evidence type="ECO:0000256" key="8">
    <source>
        <dbReference type="ARBA" id="ARBA00047838"/>
    </source>
</evidence>
<keyword evidence="13" id="KW-0808">Transferase</keyword>
<dbReference type="EC" id="4.3.2.10" evidence="10"/>
<dbReference type="PANTHER" id="PTHR42701:SF1">
    <property type="entry name" value="IMIDAZOLE GLYCEROL PHOSPHATE SYNTHASE SUBUNIT HISH"/>
    <property type="match status" value="1"/>
</dbReference>
<sequence length="202" mass="22487">MIKIAILDYGVGNLFSIQTALKKLGVTTIVTSELDANLEYDGIILPGVGGWKHAVKRIQVNQRILNDYYENNKPILGVCLGMQLFFEKSAEGPGDGLGFFEGEIMLFSNDVKVPHIGWNTLKQNNKDRILDGVEDQSWAYFVHSFYPEPVDSKIISTTTDYGIEFTSMVNKNNIFGTQFHPEKSGKAGSRILENFVSVCGNL</sequence>
<keyword evidence="3 10" id="KW-0028">Amino-acid biosynthesis</keyword>
<evidence type="ECO:0000256" key="4">
    <source>
        <dbReference type="ARBA" id="ARBA00022801"/>
    </source>
</evidence>
<dbReference type="GO" id="GO:0000105">
    <property type="term" value="P:L-histidine biosynthetic process"/>
    <property type="evidence" value="ECO:0007669"/>
    <property type="project" value="UniProtKB-UniRule"/>
</dbReference>
<evidence type="ECO:0000256" key="2">
    <source>
        <dbReference type="ARBA" id="ARBA00011152"/>
    </source>
</evidence>
<dbReference type="Pfam" id="PF00117">
    <property type="entry name" value="GATase"/>
    <property type="match status" value="1"/>
</dbReference>
<dbReference type="InterPro" id="IPR010139">
    <property type="entry name" value="Imidazole-glycPsynth_HisH"/>
</dbReference>
<dbReference type="CDD" id="cd01748">
    <property type="entry name" value="GATase1_IGP_Synthase"/>
    <property type="match status" value="1"/>
</dbReference>
<reference evidence="13" key="1">
    <citation type="journal article" date="2014" name="Genome Biol. Evol.">
        <title>Pangenome evidence for extensive interdomain horizontal transfer affecting lineage core and shell genes in uncultured planktonic thaumarchaeota and euryarchaeota.</title>
        <authorList>
            <person name="Deschamps P."/>
            <person name="Zivanovic Y."/>
            <person name="Moreira D."/>
            <person name="Rodriguez-Valera F."/>
            <person name="Lopez-Garcia P."/>
        </authorList>
    </citation>
    <scope>NUCLEOTIDE SEQUENCE</scope>
</reference>
<evidence type="ECO:0000313" key="13">
    <source>
        <dbReference type="EMBL" id="AIF11729.1"/>
    </source>
</evidence>
<proteinExistence type="inferred from homology"/>
<comment type="catalytic activity">
    <reaction evidence="9 10">
        <text>L-glutamine + H2O = L-glutamate + NH4(+)</text>
        <dbReference type="Rhea" id="RHEA:15889"/>
        <dbReference type="ChEBI" id="CHEBI:15377"/>
        <dbReference type="ChEBI" id="CHEBI:28938"/>
        <dbReference type="ChEBI" id="CHEBI:29985"/>
        <dbReference type="ChEBI" id="CHEBI:58359"/>
        <dbReference type="EC" id="3.5.1.2"/>
    </reaction>
</comment>
<evidence type="ECO:0000259" key="12">
    <source>
        <dbReference type="Pfam" id="PF00117"/>
    </source>
</evidence>
<dbReference type="NCBIfam" id="TIGR01855">
    <property type="entry name" value="IMP_synth_hisH"/>
    <property type="match status" value="1"/>
</dbReference>
<organism evidence="13">
    <name type="scientific">uncultured marine thaumarchaeote KM3_53_E01</name>
    <dbReference type="NCBI Taxonomy" id="1456183"/>
    <lineage>
        <taxon>Archaea</taxon>
        <taxon>Nitrososphaerota</taxon>
        <taxon>environmental samples</taxon>
    </lineage>
</organism>
<dbReference type="InterPro" id="IPR017926">
    <property type="entry name" value="GATASE"/>
</dbReference>
<dbReference type="SUPFAM" id="SSF52317">
    <property type="entry name" value="Class I glutamine amidotransferase-like"/>
    <property type="match status" value="1"/>
</dbReference>
<evidence type="ECO:0000256" key="1">
    <source>
        <dbReference type="ARBA" id="ARBA00005091"/>
    </source>
</evidence>
<dbReference type="Gene3D" id="3.40.50.880">
    <property type="match status" value="1"/>
</dbReference>
<comment type="subunit">
    <text evidence="2 10">Heterodimer of HisH and HisF.</text>
</comment>
<keyword evidence="4 10" id="KW-0378">Hydrolase</keyword>
<dbReference type="HAMAP" id="MF_00278">
    <property type="entry name" value="HisH"/>
    <property type="match status" value="1"/>
</dbReference>
<dbReference type="PIRSF" id="PIRSF000495">
    <property type="entry name" value="Amidotransf_hisH"/>
    <property type="match status" value="1"/>
</dbReference>
<feature type="active site" description="Nucleophile" evidence="10 11">
    <location>
        <position position="79"/>
    </location>
</feature>
<dbReference type="GO" id="GO:0000107">
    <property type="term" value="F:imidazoleglycerol-phosphate synthase activity"/>
    <property type="evidence" value="ECO:0007669"/>
    <property type="project" value="UniProtKB-UniRule"/>
</dbReference>
<comment type="pathway">
    <text evidence="1 10">Amino-acid biosynthesis; L-histidine biosynthesis; L-histidine from 5-phospho-alpha-D-ribose 1-diphosphate: step 5/9.</text>
</comment>
<dbReference type="UniPathway" id="UPA00031">
    <property type="reaction ID" value="UER00010"/>
</dbReference>
<dbReference type="AlphaFoldDB" id="A0A075H6T7"/>
<accession>A0A075H6T7</accession>
<evidence type="ECO:0000256" key="11">
    <source>
        <dbReference type="PIRSR" id="PIRSR000495-1"/>
    </source>
</evidence>
<feature type="active site" evidence="10 11">
    <location>
        <position position="182"/>
    </location>
</feature>
<evidence type="ECO:0000256" key="3">
    <source>
        <dbReference type="ARBA" id="ARBA00022605"/>
    </source>
</evidence>
<evidence type="ECO:0000256" key="6">
    <source>
        <dbReference type="ARBA" id="ARBA00023102"/>
    </source>
</evidence>
<gene>
    <name evidence="10 13" type="primary">hisH</name>
</gene>
<keyword evidence="6 10" id="KW-0368">Histidine biosynthesis</keyword>
<comment type="catalytic activity">
    <reaction evidence="8 10">
        <text>5-[(5-phospho-1-deoxy-D-ribulos-1-ylimino)methylamino]-1-(5-phospho-beta-D-ribosyl)imidazole-4-carboxamide + L-glutamine = D-erythro-1-(imidazol-4-yl)glycerol 3-phosphate + 5-amino-1-(5-phospho-beta-D-ribosyl)imidazole-4-carboxamide + L-glutamate + H(+)</text>
        <dbReference type="Rhea" id="RHEA:24793"/>
        <dbReference type="ChEBI" id="CHEBI:15378"/>
        <dbReference type="ChEBI" id="CHEBI:29985"/>
        <dbReference type="ChEBI" id="CHEBI:58278"/>
        <dbReference type="ChEBI" id="CHEBI:58359"/>
        <dbReference type="ChEBI" id="CHEBI:58475"/>
        <dbReference type="ChEBI" id="CHEBI:58525"/>
        <dbReference type="EC" id="4.3.2.10"/>
    </reaction>
</comment>
<name>A0A075H6T7_9ARCH</name>
<feature type="domain" description="Glutamine amidotransferase" evidence="12">
    <location>
        <begin position="6"/>
        <end position="196"/>
    </location>
</feature>
<evidence type="ECO:0000256" key="10">
    <source>
        <dbReference type="HAMAP-Rule" id="MF_00278"/>
    </source>
</evidence>
<keyword evidence="10" id="KW-0963">Cytoplasm</keyword>
<dbReference type="GO" id="GO:0016829">
    <property type="term" value="F:lyase activity"/>
    <property type="evidence" value="ECO:0007669"/>
    <property type="project" value="UniProtKB-KW"/>
</dbReference>
<dbReference type="PROSITE" id="PS51273">
    <property type="entry name" value="GATASE_TYPE_1"/>
    <property type="match status" value="1"/>
</dbReference>
<keyword evidence="7 10" id="KW-0456">Lyase</keyword>
<dbReference type="GO" id="GO:0005737">
    <property type="term" value="C:cytoplasm"/>
    <property type="evidence" value="ECO:0007669"/>
    <property type="project" value="UniProtKB-SubCell"/>
</dbReference>
<protein>
    <recommendedName>
        <fullName evidence="10">Imidazole glycerol phosphate synthase subunit HisH</fullName>
        <ecNumber evidence="10">4.3.2.10</ecNumber>
    </recommendedName>
    <alternativeName>
        <fullName evidence="10">IGP synthase glutaminase subunit</fullName>
        <ecNumber evidence="10">3.5.1.2</ecNumber>
    </alternativeName>
    <alternativeName>
        <fullName evidence="10">IGP synthase subunit HisH</fullName>
    </alternativeName>
    <alternativeName>
        <fullName evidence="10">ImGP synthase subunit HisH</fullName>
        <shortName evidence="10">IGPS subunit HisH</shortName>
    </alternativeName>
</protein>
<evidence type="ECO:0000256" key="7">
    <source>
        <dbReference type="ARBA" id="ARBA00023239"/>
    </source>
</evidence>
<dbReference type="EMBL" id="KF900925">
    <property type="protein sequence ID" value="AIF11729.1"/>
    <property type="molecule type" value="Genomic_DNA"/>
</dbReference>
<dbReference type="EC" id="3.5.1.2" evidence="10"/>
<evidence type="ECO:0000256" key="5">
    <source>
        <dbReference type="ARBA" id="ARBA00022962"/>
    </source>
</evidence>
<evidence type="ECO:0000256" key="9">
    <source>
        <dbReference type="ARBA" id="ARBA00049534"/>
    </source>
</evidence>
<feature type="active site" evidence="10 11">
    <location>
        <position position="180"/>
    </location>
</feature>
<dbReference type="GO" id="GO:0004359">
    <property type="term" value="F:glutaminase activity"/>
    <property type="evidence" value="ECO:0007669"/>
    <property type="project" value="UniProtKB-EC"/>
</dbReference>
<dbReference type="InterPro" id="IPR029062">
    <property type="entry name" value="Class_I_gatase-like"/>
</dbReference>